<accession>A0A6G0VVH2</accession>
<dbReference type="EMBL" id="VUJU01012313">
    <property type="protein sequence ID" value="KAF0708006.1"/>
    <property type="molecule type" value="Genomic_DNA"/>
</dbReference>
<dbReference type="InterPro" id="IPR036236">
    <property type="entry name" value="Znf_C2H2_sf"/>
</dbReference>
<reference evidence="3 4" key="1">
    <citation type="submission" date="2019-08" db="EMBL/GenBank/DDBJ databases">
        <title>Whole genome of Aphis craccivora.</title>
        <authorList>
            <person name="Voronova N.V."/>
            <person name="Shulinski R.S."/>
            <person name="Bandarenka Y.V."/>
            <person name="Zhorov D.G."/>
            <person name="Warner D."/>
        </authorList>
    </citation>
    <scope>NUCLEOTIDE SEQUENCE [LARGE SCALE GENOMIC DNA]</scope>
    <source>
        <strain evidence="3">180601</strain>
        <tissue evidence="3">Whole Body</tissue>
    </source>
</reference>
<dbReference type="Proteomes" id="UP000478052">
    <property type="component" value="Unassembled WGS sequence"/>
</dbReference>
<protein>
    <submittedName>
        <fullName evidence="3">SWIM-type domain-containing protein</fullName>
    </submittedName>
</protein>
<dbReference type="InterPro" id="IPR013087">
    <property type="entry name" value="Znf_C2H2_type"/>
</dbReference>
<evidence type="ECO:0000313" key="3">
    <source>
        <dbReference type="EMBL" id="KAF0708006.1"/>
    </source>
</evidence>
<dbReference type="Gene3D" id="3.30.160.60">
    <property type="entry name" value="Classic Zinc Finger"/>
    <property type="match status" value="1"/>
</dbReference>
<dbReference type="InterPro" id="IPR052797">
    <property type="entry name" value="RegFact_GeneExpr_CellDeath"/>
</dbReference>
<dbReference type="SUPFAM" id="SSF57667">
    <property type="entry name" value="beta-beta-alpha zinc fingers"/>
    <property type="match status" value="1"/>
</dbReference>
<evidence type="ECO:0000256" key="1">
    <source>
        <dbReference type="PROSITE-ProRule" id="PRU00042"/>
    </source>
</evidence>
<organism evidence="3 4">
    <name type="scientific">Aphis craccivora</name>
    <name type="common">Cowpea aphid</name>
    <dbReference type="NCBI Taxonomy" id="307492"/>
    <lineage>
        <taxon>Eukaryota</taxon>
        <taxon>Metazoa</taxon>
        <taxon>Ecdysozoa</taxon>
        <taxon>Arthropoda</taxon>
        <taxon>Hexapoda</taxon>
        <taxon>Insecta</taxon>
        <taxon>Pterygota</taxon>
        <taxon>Neoptera</taxon>
        <taxon>Paraneoptera</taxon>
        <taxon>Hemiptera</taxon>
        <taxon>Sternorrhyncha</taxon>
        <taxon>Aphidomorpha</taxon>
        <taxon>Aphidoidea</taxon>
        <taxon>Aphididae</taxon>
        <taxon>Aphidini</taxon>
        <taxon>Aphis</taxon>
        <taxon>Aphis</taxon>
    </lineage>
</organism>
<dbReference type="PANTHER" id="PTHR33936">
    <property type="entry name" value="PROTEIN CBG17840"/>
    <property type="match status" value="1"/>
</dbReference>
<evidence type="ECO:0000259" key="2">
    <source>
        <dbReference type="PROSITE" id="PS50157"/>
    </source>
</evidence>
<dbReference type="SMART" id="SM00355">
    <property type="entry name" value="ZnF_C2H2"/>
    <property type="match status" value="2"/>
</dbReference>
<sequence length="242" mass="28240">MNNSWQHIQTEHDQRNDSLRQYCNLCDGKFSNKSNLIKHMHQIHLAENGYKSLMSLKCPLCDSTFNATSKLHEHIEIDHNVHLEVVSEVFESIDEFKKWKSITEKVDLAFFTIQRSSRLTGTGKRLKWSHSSKIGSVCPARIVVTNIEGRITVDYCKTHVGHSKSIKFLHLTKEKRDELAGKIKIGVTFDRILDDIRESVVSNENIYRLHIVDKRDLYNIVRDYELDRDVVHKNDAFSTEMW</sequence>
<name>A0A6G0VVH2_APHCR</name>
<dbReference type="OrthoDB" id="10031901at2759"/>
<keyword evidence="1" id="KW-0479">Metal-binding</keyword>
<dbReference type="GO" id="GO:0008270">
    <property type="term" value="F:zinc ion binding"/>
    <property type="evidence" value="ECO:0007669"/>
    <property type="project" value="UniProtKB-KW"/>
</dbReference>
<gene>
    <name evidence="3" type="ORF">FWK35_00029792</name>
</gene>
<proteinExistence type="predicted"/>
<comment type="caution">
    <text evidence="3">The sequence shown here is derived from an EMBL/GenBank/DDBJ whole genome shotgun (WGS) entry which is preliminary data.</text>
</comment>
<feature type="non-terminal residue" evidence="3">
    <location>
        <position position="242"/>
    </location>
</feature>
<dbReference type="AlphaFoldDB" id="A0A6G0VVH2"/>
<keyword evidence="4" id="KW-1185">Reference proteome</keyword>
<dbReference type="PROSITE" id="PS00028">
    <property type="entry name" value="ZINC_FINGER_C2H2_1"/>
    <property type="match status" value="2"/>
</dbReference>
<dbReference type="PANTHER" id="PTHR33936:SF24">
    <property type="entry name" value="C2H2-TYPE DOMAIN-CONTAINING PROTEIN"/>
    <property type="match status" value="1"/>
</dbReference>
<keyword evidence="1" id="KW-0862">Zinc</keyword>
<keyword evidence="1" id="KW-0863">Zinc-finger</keyword>
<evidence type="ECO:0000313" key="4">
    <source>
        <dbReference type="Proteomes" id="UP000478052"/>
    </source>
</evidence>
<feature type="domain" description="C2H2-type" evidence="2">
    <location>
        <begin position="21"/>
        <end position="49"/>
    </location>
</feature>
<dbReference type="PROSITE" id="PS50157">
    <property type="entry name" value="ZINC_FINGER_C2H2_2"/>
    <property type="match status" value="1"/>
</dbReference>